<dbReference type="GO" id="GO:0009007">
    <property type="term" value="F:site-specific DNA-methyltransferase (adenine-specific) activity"/>
    <property type="evidence" value="ECO:0007669"/>
    <property type="project" value="UniProtKB-EC"/>
</dbReference>
<keyword evidence="2 9" id="KW-0489">Methyltransferase</keyword>
<evidence type="ECO:0000256" key="4">
    <source>
        <dbReference type="ARBA" id="ARBA00022691"/>
    </source>
</evidence>
<keyword evidence="3" id="KW-0808">Transferase</keyword>
<reference evidence="9" key="1">
    <citation type="submission" date="2018-10" db="EMBL/GenBank/DDBJ databases">
        <title>Hidden diversity of soil giant viruses.</title>
        <authorList>
            <person name="Schulz F."/>
            <person name="Alteio L."/>
            <person name="Goudeau D."/>
            <person name="Ryan E.M."/>
            <person name="Malmstrom R.R."/>
            <person name="Blanchard J."/>
            <person name="Woyke T."/>
        </authorList>
    </citation>
    <scope>NUCLEOTIDE SEQUENCE</scope>
    <source>
        <strain evidence="9">GAV1</strain>
    </source>
</reference>
<dbReference type="GO" id="GO:0032259">
    <property type="term" value="P:methylation"/>
    <property type="evidence" value="ECO:0007669"/>
    <property type="project" value="UniProtKB-KW"/>
</dbReference>
<dbReference type="InterPro" id="IPR011639">
    <property type="entry name" value="MethylTrfase_TaqI-like_dom"/>
</dbReference>
<gene>
    <name evidence="9" type="ORF">Gaeavirus5_15</name>
</gene>
<dbReference type="InterPro" id="IPR050953">
    <property type="entry name" value="N4_N6_ade-DNA_methylase"/>
</dbReference>
<evidence type="ECO:0000256" key="1">
    <source>
        <dbReference type="ARBA" id="ARBA00011900"/>
    </source>
</evidence>
<evidence type="ECO:0000256" key="6">
    <source>
        <dbReference type="ARBA" id="ARBA00023125"/>
    </source>
</evidence>
<evidence type="ECO:0000256" key="5">
    <source>
        <dbReference type="ARBA" id="ARBA00022747"/>
    </source>
</evidence>
<evidence type="ECO:0000256" key="2">
    <source>
        <dbReference type="ARBA" id="ARBA00022603"/>
    </source>
</evidence>
<dbReference type="SUPFAM" id="SSF53335">
    <property type="entry name" value="S-adenosyl-L-methionine-dependent methyltransferases"/>
    <property type="match status" value="1"/>
</dbReference>
<dbReference type="Pfam" id="PF07669">
    <property type="entry name" value="Eco57I"/>
    <property type="match status" value="1"/>
</dbReference>
<keyword evidence="5" id="KW-0680">Restriction system</keyword>
<dbReference type="InterPro" id="IPR029063">
    <property type="entry name" value="SAM-dependent_MTases_sf"/>
</dbReference>
<evidence type="ECO:0000256" key="3">
    <source>
        <dbReference type="ARBA" id="ARBA00022679"/>
    </source>
</evidence>
<dbReference type="GO" id="GO:0009307">
    <property type="term" value="P:DNA restriction-modification system"/>
    <property type="evidence" value="ECO:0007669"/>
    <property type="project" value="UniProtKB-KW"/>
</dbReference>
<protein>
    <recommendedName>
        <fullName evidence="1">site-specific DNA-methyltransferase (adenine-specific)</fullName>
        <ecNumber evidence="1">2.1.1.72</ecNumber>
    </recommendedName>
</protein>
<dbReference type="GO" id="GO:0003677">
    <property type="term" value="F:DNA binding"/>
    <property type="evidence" value="ECO:0007669"/>
    <property type="project" value="UniProtKB-KW"/>
</dbReference>
<feature type="domain" description="Type II methyltransferase M.TaqI-like" evidence="8">
    <location>
        <begin position="92"/>
        <end position="209"/>
    </location>
</feature>
<keyword evidence="4" id="KW-0949">S-adenosyl-L-methionine</keyword>
<sequence>MSLQSLIDNPKELLELIADCLKPKDIEKKQFGEVFTPMKLVNEMLDKLPAYVWTNKKLRWFDPAAGMGNFPIAVYLRLMETLIPVIKDDKERKKHIIENMLFMCELNKKNVLICKQIFNVTGEYKCRIYEGNSLDMEYRLKFDIIMGNPPYQDANASGDNKLYLSFIELSIKHLKDNGLLLFITPTNVKNHLTYQTKHRNYIDNFYNIKFLSINVANTYFKNVGSYFAYFLIEKRIVTESTTRIEFIRNKNIETDIVQLRQGYNLQLCMSTNDINIINKVSNLIHDINPLFDIQKAEYDSDNKITYQRIRKEHIISEKISTKPSDTFKFKIIDKINKSHPYPGIFYYSKTKMINYGLPKIIMCTGGYLMPEYDNNGEYNLSDNMIYLLCDTVKEFEAFKILINSKLVNYLNKVSMTDNIHGRDTVIMNMTHMDLSKITCDNDIYKSYGITNDEQKTINLTLGIE</sequence>
<dbReference type="PRINTS" id="PR00507">
    <property type="entry name" value="N12N6MTFRASE"/>
</dbReference>
<dbReference type="EC" id="2.1.1.72" evidence="1"/>
<dbReference type="PANTHER" id="PTHR33841:SF6">
    <property type="entry name" value="TYPE II METHYLTRANSFERASE M.HINDII"/>
    <property type="match status" value="1"/>
</dbReference>
<dbReference type="Gene3D" id="3.40.50.150">
    <property type="entry name" value="Vaccinia Virus protein VP39"/>
    <property type="match status" value="1"/>
</dbReference>
<keyword evidence="6" id="KW-0238">DNA-binding</keyword>
<evidence type="ECO:0000256" key="7">
    <source>
        <dbReference type="ARBA" id="ARBA00047942"/>
    </source>
</evidence>
<evidence type="ECO:0000259" key="8">
    <source>
        <dbReference type="Pfam" id="PF07669"/>
    </source>
</evidence>
<name>A0A3G4ZYN2_9VIRU</name>
<evidence type="ECO:0000313" key="9">
    <source>
        <dbReference type="EMBL" id="AYV80018.1"/>
    </source>
</evidence>
<organism evidence="9">
    <name type="scientific">Gaeavirus sp</name>
    <dbReference type="NCBI Taxonomy" id="2487767"/>
    <lineage>
        <taxon>Viruses</taxon>
        <taxon>Varidnaviria</taxon>
        <taxon>Bamfordvirae</taxon>
        <taxon>Nucleocytoviricota</taxon>
        <taxon>Megaviricetes</taxon>
        <taxon>Imitervirales</taxon>
        <taxon>Mimiviridae</taxon>
        <taxon>Klosneuvirinae</taxon>
    </lineage>
</organism>
<dbReference type="PANTHER" id="PTHR33841">
    <property type="entry name" value="DNA METHYLTRANSFERASE YEEA-RELATED"/>
    <property type="match status" value="1"/>
</dbReference>
<accession>A0A3G4ZYN2</accession>
<comment type="catalytic activity">
    <reaction evidence="7">
        <text>a 2'-deoxyadenosine in DNA + S-adenosyl-L-methionine = an N(6)-methyl-2'-deoxyadenosine in DNA + S-adenosyl-L-homocysteine + H(+)</text>
        <dbReference type="Rhea" id="RHEA:15197"/>
        <dbReference type="Rhea" id="RHEA-COMP:12418"/>
        <dbReference type="Rhea" id="RHEA-COMP:12419"/>
        <dbReference type="ChEBI" id="CHEBI:15378"/>
        <dbReference type="ChEBI" id="CHEBI:57856"/>
        <dbReference type="ChEBI" id="CHEBI:59789"/>
        <dbReference type="ChEBI" id="CHEBI:90615"/>
        <dbReference type="ChEBI" id="CHEBI:90616"/>
        <dbReference type="EC" id="2.1.1.72"/>
    </reaction>
</comment>
<dbReference type="EMBL" id="MK072203">
    <property type="protein sequence ID" value="AYV80018.1"/>
    <property type="molecule type" value="Genomic_DNA"/>
</dbReference>
<proteinExistence type="predicted"/>